<evidence type="ECO:0000313" key="4">
    <source>
        <dbReference type="EMBL" id="UXH31602.1"/>
    </source>
</evidence>
<organism evidence="4">
    <name type="scientific">Methanothermobacter wolfeii</name>
    <name type="common">Methanobacterium wolfei</name>
    <dbReference type="NCBI Taxonomy" id="145261"/>
    <lineage>
        <taxon>Archaea</taxon>
        <taxon>Methanobacteriati</taxon>
        <taxon>Methanobacteriota</taxon>
        <taxon>Methanomada group</taxon>
        <taxon>Methanobacteria</taxon>
        <taxon>Methanobacteriales</taxon>
        <taxon>Methanobacteriaceae</taxon>
        <taxon>Methanothermobacter</taxon>
    </lineage>
</organism>
<dbReference type="GeneID" id="75107327"/>
<dbReference type="RefSeq" id="WP_074359535.1">
    <property type="nucleotide sequence ID" value="NZ_CP104550.1"/>
</dbReference>
<evidence type="ECO:0000313" key="5">
    <source>
        <dbReference type="Proteomes" id="UP001369247"/>
    </source>
</evidence>
<reference evidence="3 5" key="2">
    <citation type="submission" date="2023-12" db="EMBL/GenBank/DDBJ databases">
        <title>Phenotypic and Genomic Characterization of Methanothermobacter wolfeii Strain BSEL, a CO2-Capturing Archaeon with Minimal Nutrient Requirements.</title>
        <authorList>
            <person name="Ale Enriquez F."/>
            <person name="Ahring B.K."/>
        </authorList>
    </citation>
    <scope>NUCLEOTIDE SEQUENCE [LARGE SCALE GENOMIC DNA]</scope>
    <source>
        <strain evidence="3 5">BSEL-1</strain>
    </source>
</reference>
<accession>A0A9E7RUG3</accession>
<evidence type="ECO:0000256" key="1">
    <source>
        <dbReference type="SAM" id="Coils"/>
    </source>
</evidence>
<dbReference type="SMR" id="A0A9E7RUG3"/>
<feature type="coiled-coil region" evidence="1">
    <location>
        <begin position="108"/>
        <end position="153"/>
    </location>
</feature>
<dbReference type="Proteomes" id="UP001369247">
    <property type="component" value="Unassembled WGS sequence"/>
</dbReference>
<dbReference type="Proteomes" id="UP001065373">
    <property type="component" value="Chromosome"/>
</dbReference>
<evidence type="ECO:0000313" key="3">
    <source>
        <dbReference type="EMBL" id="MEJ8542051.1"/>
    </source>
</evidence>
<dbReference type="KEGG" id="mwo:MWSIV6_1683"/>
<protein>
    <submittedName>
        <fullName evidence="4">Uncharacterized protein</fullName>
    </submittedName>
</protein>
<dbReference type="EMBL" id="CP104550">
    <property type="protein sequence ID" value="UXH31602.1"/>
    <property type="molecule type" value="Genomic_DNA"/>
</dbReference>
<name>A0A9E7RUG3_METWO</name>
<keyword evidence="2" id="KW-0472">Membrane</keyword>
<evidence type="ECO:0000256" key="2">
    <source>
        <dbReference type="SAM" id="Phobius"/>
    </source>
</evidence>
<reference evidence="4" key="1">
    <citation type="submission" date="2022-09" db="EMBL/GenBank/DDBJ databases">
        <title>Characterization of three MwoI isoschizomers from sequenced genome and metagenomes.</title>
        <authorList>
            <person name="Fomenkov A."/>
            <person name="Xu S.Y."/>
            <person name="Roberts R.J."/>
        </authorList>
    </citation>
    <scope>NUCLEOTIDE SEQUENCE</scope>
    <source>
        <strain evidence="4">DSM 2970</strain>
    </source>
</reference>
<keyword evidence="2" id="KW-0812">Transmembrane</keyword>
<gene>
    <name evidence="4" type="ORF">N5910_08705</name>
    <name evidence="3" type="ORF">U2150_00860</name>
</gene>
<dbReference type="EMBL" id="JAXUHJ010000003">
    <property type="protein sequence ID" value="MEJ8542051.1"/>
    <property type="molecule type" value="Genomic_DNA"/>
</dbReference>
<proteinExistence type="predicted"/>
<keyword evidence="2" id="KW-1133">Transmembrane helix</keyword>
<sequence length="155" mass="17645">MGPVELLAILILAGAVIVLIYYYLMESGNGRGVRTQIYGIGERIGAEEGEGYMSGVGEKVSGMGDRIMGKVRDVPISTDVISNKIDAFLNEKSDELIEDWELATKNDINDLQKRLNLISRNIDELERRFNEYRGYTNKKLESLDERLKRLEEERE</sequence>
<keyword evidence="5" id="KW-1185">Reference proteome</keyword>
<feature type="transmembrane region" description="Helical" evidence="2">
    <location>
        <begin position="6"/>
        <end position="24"/>
    </location>
</feature>
<dbReference type="AlphaFoldDB" id="A0A9E7RUG3"/>
<dbReference type="GeneID" id="58979343"/>
<keyword evidence="1" id="KW-0175">Coiled coil</keyword>